<accession>A0A154IIH1</accession>
<gene>
    <name evidence="1" type="ORF">A4A59_21205</name>
</gene>
<organism evidence="1">
    <name type="scientific">Rhizobium leguminosarum</name>
    <dbReference type="NCBI Taxonomy" id="384"/>
    <lineage>
        <taxon>Bacteria</taxon>
        <taxon>Pseudomonadati</taxon>
        <taxon>Pseudomonadota</taxon>
        <taxon>Alphaproteobacteria</taxon>
        <taxon>Hyphomicrobiales</taxon>
        <taxon>Rhizobiaceae</taxon>
        <taxon>Rhizobium/Agrobacterium group</taxon>
        <taxon>Rhizobium</taxon>
    </lineage>
</organism>
<sequence>MDSRLKAWNDGEWAFPANSLPAQRMARRDQEVRNYALISPYVAVFAEELTPCSVFLGLDPRIHAGLHRRRAWIPGSRPGMTEGGARLPNCQRRAPSLVL</sequence>
<dbReference type="AlphaFoldDB" id="A0A154IIH1"/>
<name>A0A154IIH1_RHILE</name>
<reference evidence="1" key="1">
    <citation type="submission" date="2016-03" db="EMBL/GenBank/DDBJ databases">
        <title>Microsymbionts genomes from the relict species Vavilovia formosa.</title>
        <authorList>
            <person name="Chirak E."/>
            <person name="Kimeklis A."/>
            <person name="Kopat V."/>
            <person name="Andronov E."/>
        </authorList>
    </citation>
    <scope>NUCLEOTIDE SEQUENCE [LARGE SCALE GENOMIC DNA]</scope>
    <source>
        <strain evidence="1">Vaf12</strain>
    </source>
</reference>
<comment type="caution">
    <text evidence="1">The sequence shown here is derived from an EMBL/GenBank/DDBJ whole genome shotgun (WGS) entry which is preliminary data.</text>
</comment>
<evidence type="ECO:0000313" key="1">
    <source>
        <dbReference type="EMBL" id="KZA99759.1"/>
    </source>
</evidence>
<proteinExistence type="predicted"/>
<dbReference type="EMBL" id="LVYU01000100">
    <property type="protein sequence ID" value="KZA99759.1"/>
    <property type="molecule type" value="Genomic_DNA"/>
</dbReference>
<protein>
    <submittedName>
        <fullName evidence="1">Uncharacterized protein</fullName>
    </submittedName>
</protein>